<dbReference type="PANTHER" id="PTHR16255">
    <property type="entry name" value="REQUIRED FOR MEIOTIC NUCLEAR DIVISION PROTEIN 1 HOMOLOG"/>
    <property type="match status" value="1"/>
</dbReference>
<dbReference type="Pfam" id="PF02582">
    <property type="entry name" value="DUF155"/>
    <property type="match status" value="1"/>
</dbReference>
<evidence type="ECO:0000313" key="3">
    <source>
        <dbReference type="EMBL" id="TCZ68250.1"/>
    </source>
</evidence>
<feature type="transmembrane region" description="Helical" evidence="1">
    <location>
        <begin position="237"/>
        <end position="258"/>
    </location>
</feature>
<evidence type="ECO:0000256" key="1">
    <source>
        <dbReference type="SAM" id="Phobius"/>
    </source>
</evidence>
<dbReference type="EMBL" id="SKFH01000029">
    <property type="protein sequence ID" value="TCZ68250.1"/>
    <property type="molecule type" value="Genomic_DNA"/>
</dbReference>
<keyword evidence="4" id="KW-1185">Reference proteome</keyword>
<evidence type="ECO:0000259" key="2">
    <source>
        <dbReference type="Pfam" id="PF02582"/>
    </source>
</evidence>
<dbReference type="RefSeq" id="WP_131852979.1">
    <property type="nucleotide sequence ID" value="NZ_SKFH01000029.1"/>
</dbReference>
<comment type="caution">
    <text evidence="3">The sequence shown here is derived from an EMBL/GenBank/DDBJ whole genome shotgun (WGS) entry which is preliminary data.</text>
</comment>
<dbReference type="InterPro" id="IPR003734">
    <property type="entry name" value="DUF155"/>
</dbReference>
<name>A0A4R4DW04_9BACT</name>
<keyword evidence="1" id="KW-0812">Transmembrane</keyword>
<dbReference type="PANTHER" id="PTHR16255:SF6">
    <property type="entry name" value="PROTEIN RETARDED ROOT GROWTH-LIKE"/>
    <property type="match status" value="1"/>
</dbReference>
<dbReference type="OrthoDB" id="942290at2"/>
<gene>
    <name evidence="3" type="ORF">E0486_14340</name>
</gene>
<feature type="domain" description="DUF155" evidence="2">
    <location>
        <begin position="45"/>
        <end position="210"/>
    </location>
</feature>
<dbReference type="InterPro" id="IPR051624">
    <property type="entry name" value="RMD1/Sad1-interacting"/>
</dbReference>
<keyword evidence="1" id="KW-0472">Membrane</keyword>
<keyword evidence="1" id="KW-1133">Transmembrane helix</keyword>
<sequence length="263" mass="30616">MLLQVQAYQVADSIDIKGFRSLFTADLHYSDADELFYRLAGNEFVYIFKYGVVCFLNCDAVRIGHLLQLVRGLAKNPQDEPLNEDFIVETHATENRISYSKIEVMRTDVEVLRLVMLNVSQSVALDYFSDHTSALLRETNRHTAHLEQKGRLFISGRKLQRFIARTLMLRNNIVENLYIFDSPPEVWEDEELGRVDVGLKRTFDLQERSRYIVESLQIVKDNLDLFRDIMKYRHSNTLEWIVIILIAIEVMPFIWSLITGGGH</sequence>
<dbReference type="AlphaFoldDB" id="A0A4R4DW04"/>
<organism evidence="3 4">
    <name type="scientific">Flaviaesturariibacter aridisoli</name>
    <dbReference type="NCBI Taxonomy" id="2545761"/>
    <lineage>
        <taxon>Bacteria</taxon>
        <taxon>Pseudomonadati</taxon>
        <taxon>Bacteroidota</taxon>
        <taxon>Chitinophagia</taxon>
        <taxon>Chitinophagales</taxon>
        <taxon>Chitinophagaceae</taxon>
        <taxon>Flaviaestuariibacter</taxon>
    </lineage>
</organism>
<accession>A0A4R4DW04</accession>
<proteinExistence type="predicted"/>
<protein>
    <submittedName>
        <fullName evidence="3">RMD1 family protein</fullName>
    </submittedName>
</protein>
<reference evidence="3 4" key="1">
    <citation type="submission" date="2019-03" db="EMBL/GenBank/DDBJ databases">
        <authorList>
            <person name="Kim M.K.M."/>
        </authorList>
    </citation>
    <scope>NUCLEOTIDE SEQUENCE [LARGE SCALE GENOMIC DNA]</scope>
    <source>
        <strain evidence="3 4">17J68-15</strain>
    </source>
</reference>
<dbReference type="Proteomes" id="UP000295164">
    <property type="component" value="Unassembled WGS sequence"/>
</dbReference>
<evidence type="ECO:0000313" key="4">
    <source>
        <dbReference type="Proteomes" id="UP000295164"/>
    </source>
</evidence>